<sequence>MEAQLEIISNCQTRSFNYKEDTNIWPVWHHHPEYDILLIRKNTGHYINGDYIGELKPGTLLIMGPNLPHAFHAVEVDENDPTKPAMSVIQFSEESMGKGLFDKPETMHIGEFLKEAERSFEFSGKTRDEVHELILAMEELNDLQRFTQIIEVLDVMTRASREDRKKLVSPLYSPNLNRENVNKVDQITRHISNNLELPISLAEAADVCMMSPKSFSRFFKRNTGKTFVNYVNELRIAQACRRLIETKNSVSNICYDSGFNTLSNFNRRFQEIKGMTPREFRKRYLDKN</sequence>
<keyword evidence="1" id="KW-0805">Transcription regulation</keyword>
<name>A0ABY7VS29_9BACT</name>
<dbReference type="InterPro" id="IPR018060">
    <property type="entry name" value="HTH_AraC"/>
</dbReference>
<dbReference type="PANTHER" id="PTHR43280:SF27">
    <property type="entry name" value="TRANSCRIPTIONAL REGULATOR MTLR"/>
    <property type="match status" value="1"/>
</dbReference>
<dbReference type="SUPFAM" id="SSF46689">
    <property type="entry name" value="Homeodomain-like"/>
    <property type="match status" value="2"/>
</dbReference>
<dbReference type="InterPro" id="IPR009057">
    <property type="entry name" value="Homeodomain-like_sf"/>
</dbReference>
<dbReference type="Gene3D" id="1.10.10.60">
    <property type="entry name" value="Homeodomain-like"/>
    <property type="match status" value="2"/>
</dbReference>
<evidence type="ECO:0000313" key="6">
    <source>
        <dbReference type="Proteomes" id="UP001214250"/>
    </source>
</evidence>
<dbReference type="PROSITE" id="PS01124">
    <property type="entry name" value="HTH_ARAC_FAMILY_2"/>
    <property type="match status" value="1"/>
</dbReference>
<evidence type="ECO:0000259" key="4">
    <source>
        <dbReference type="PROSITE" id="PS01124"/>
    </source>
</evidence>
<feature type="domain" description="HTH araC/xylS-type" evidence="4">
    <location>
        <begin position="185"/>
        <end position="283"/>
    </location>
</feature>
<dbReference type="RefSeq" id="WP_274149416.1">
    <property type="nucleotide sequence ID" value="NZ_CP117811.1"/>
</dbReference>
<dbReference type="Pfam" id="PF12833">
    <property type="entry name" value="HTH_18"/>
    <property type="match status" value="1"/>
</dbReference>
<dbReference type="SUPFAM" id="SSF51182">
    <property type="entry name" value="RmlC-like cupins"/>
    <property type="match status" value="1"/>
</dbReference>
<protein>
    <submittedName>
        <fullName evidence="5">AraC family transcriptional regulator</fullName>
    </submittedName>
</protein>
<keyword evidence="2" id="KW-0238">DNA-binding</keyword>
<dbReference type="EMBL" id="CP117811">
    <property type="protein sequence ID" value="WDE95697.1"/>
    <property type="molecule type" value="Genomic_DNA"/>
</dbReference>
<gene>
    <name evidence="5" type="ORF">PQO03_08200</name>
</gene>
<accession>A0ABY7VS29</accession>
<keyword evidence="6" id="KW-1185">Reference proteome</keyword>
<dbReference type="InterPro" id="IPR018062">
    <property type="entry name" value="HTH_AraC-typ_CS"/>
</dbReference>
<dbReference type="SMART" id="SM00342">
    <property type="entry name" value="HTH_ARAC"/>
    <property type="match status" value="1"/>
</dbReference>
<dbReference type="InterPro" id="IPR011051">
    <property type="entry name" value="RmlC_Cupin_sf"/>
</dbReference>
<keyword evidence="3" id="KW-0804">Transcription</keyword>
<organism evidence="5 6">
    <name type="scientific">Lentisphaera profundi</name>
    <dbReference type="NCBI Taxonomy" id="1658616"/>
    <lineage>
        <taxon>Bacteria</taxon>
        <taxon>Pseudomonadati</taxon>
        <taxon>Lentisphaerota</taxon>
        <taxon>Lentisphaeria</taxon>
        <taxon>Lentisphaerales</taxon>
        <taxon>Lentisphaeraceae</taxon>
        <taxon>Lentisphaera</taxon>
    </lineage>
</organism>
<proteinExistence type="predicted"/>
<reference evidence="5 6" key="1">
    <citation type="submission" date="2023-02" db="EMBL/GenBank/DDBJ databases">
        <title>Genome sequence of Lentisphaera profundi SAORIC-696.</title>
        <authorList>
            <person name="Kim e."/>
            <person name="Cho J.-C."/>
            <person name="Choi A."/>
            <person name="Kang I."/>
        </authorList>
    </citation>
    <scope>NUCLEOTIDE SEQUENCE [LARGE SCALE GENOMIC DNA]</scope>
    <source>
        <strain evidence="5 6">SAORIC-696</strain>
    </source>
</reference>
<dbReference type="PANTHER" id="PTHR43280">
    <property type="entry name" value="ARAC-FAMILY TRANSCRIPTIONAL REGULATOR"/>
    <property type="match status" value="1"/>
</dbReference>
<evidence type="ECO:0000256" key="1">
    <source>
        <dbReference type="ARBA" id="ARBA00023015"/>
    </source>
</evidence>
<dbReference type="PROSITE" id="PS00041">
    <property type="entry name" value="HTH_ARAC_FAMILY_1"/>
    <property type="match status" value="1"/>
</dbReference>
<evidence type="ECO:0000256" key="3">
    <source>
        <dbReference type="ARBA" id="ARBA00023163"/>
    </source>
</evidence>
<evidence type="ECO:0000256" key="2">
    <source>
        <dbReference type="ARBA" id="ARBA00023125"/>
    </source>
</evidence>
<evidence type="ECO:0000313" key="5">
    <source>
        <dbReference type="EMBL" id="WDE95697.1"/>
    </source>
</evidence>
<dbReference type="Proteomes" id="UP001214250">
    <property type="component" value="Chromosome 1"/>
</dbReference>